<evidence type="ECO:0000313" key="21">
    <source>
        <dbReference type="EMBL" id="WVN87281.1"/>
    </source>
</evidence>
<keyword evidence="8 18" id="KW-0963">Cytoplasm</keyword>
<comment type="subcellular location">
    <subcellularLocation>
        <location evidence="5 18">Cytoplasm</location>
    </subcellularLocation>
    <subcellularLocation>
        <location evidence="4">Mitochondrion</location>
    </subcellularLocation>
</comment>
<evidence type="ECO:0000256" key="1">
    <source>
        <dbReference type="ARBA" id="ARBA00000952"/>
    </source>
</evidence>
<accession>A0AAJ8JRZ4</accession>
<comment type="domain">
    <text evidence="18">Contains a pseudokinase domain. The protein kinase domain is predicted to be catalytically inactive because some of the residues important for catalytic activity are substituted and it lacks the equivalent of the binding site for a peptide substrate. However, it has retained an ATP-binding site and ATP-binding is required for mRNA degradation, stimulating the activity of the PAN2 nuclease in vitro. The nucleotide-binding site is juxtaposed to the RNase active site of PAN2 in the complex and may actually bind nucleosides of a poly(A) RNA rather than ATP, feeding the poly(A)-tail to the active site of the deadenylase and thus increasing the efficiency with which this distributive enzyme degrades oligo(A) RNAs.</text>
</comment>
<dbReference type="InterPro" id="IPR011009">
    <property type="entry name" value="Kinase-like_dom_sf"/>
</dbReference>
<dbReference type="InterPro" id="IPR036982">
    <property type="entry name" value="Deoxyhypusine_synthase_sf"/>
</dbReference>
<evidence type="ECO:0000256" key="12">
    <source>
        <dbReference type="ARBA" id="ARBA00022840"/>
    </source>
</evidence>
<comment type="function">
    <text evidence="18">Regulatory subunit of the poly(A)-nuclease (PAN) deadenylation complex, one of two cytoplasmic mRNA deadenylases involved in mRNA turnover. PAN specifically shortens poly(A) tails of RNA and the activity is stimulated by poly(A)-binding protein PAB1. PAN deadenylation is followed by rapid degradation of the shortened mRNA tails by the CCR4-NOT complex. Deadenylated mRNAs are then degraded by two alternative mechanisms, namely exosome-mediated 3'-5' exonucleolytic degradation, or deadenlyation-dependent mRNA decaping and subsequent 5'-3' exonucleolytic degradation by XRN1. May also be involved in post-transcriptional maturation of mRNA poly(A) tails. PAN3 acts as a positive regulator for PAN activity, recruiting the catalytic subunit PAN2 to mRNA via its interaction with RNA and with PAB1.</text>
</comment>
<dbReference type="Gene3D" id="1.20.5.5160">
    <property type="match status" value="1"/>
</dbReference>
<dbReference type="PROSITE" id="PS50011">
    <property type="entry name" value="PROTEIN_KINASE_DOM"/>
    <property type="match status" value="1"/>
</dbReference>
<keyword evidence="16" id="KW-0496">Mitochondrion</keyword>
<feature type="region of interest" description="Knob domain" evidence="18">
    <location>
        <begin position="809"/>
        <end position="909"/>
    </location>
</feature>
<evidence type="ECO:0000256" key="10">
    <source>
        <dbReference type="ARBA" id="ARBA00022679"/>
    </source>
</evidence>
<dbReference type="FunFam" id="3.40.910.10:FF:000001">
    <property type="entry name" value="Probable deoxyhypusine synthase"/>
    <property type="match status" value="1"/>
</dbReference>
<dbReference type="GO" id="GO:0031251">
    <property type="term" value="C:PAN complex"/>
    <property type="evidence" value="ECO:0007669"/>
    <property type="project" value="UniProtKB-UniRule"/>
</dbReference>
<dbReference type="NCBIfam" id="NF003052">
    <property type="entry name" value="PRK03971.1"/>
    <property type="match status" value="1"/>
</dbReference>
<evidence type="ECO:0000256" key="3">
    <source>
        <dbReference type="ARBA" id="ARBA00002823"/>
    </source>
</evidence>
<dbReference type="SMART" id="SM00220">
    <property type="entry name" value="S_TKc"/>
    <property type="match status" value="1"/>
</dbReference>
<dbReference type="FunFam" id="1.10.287.3700:FF:000001">
    <property type="entry name" value="PAN2-PAN3 deadenylation complex subunit PAN3"/>
    <property type="match status" value="1"/>
</dbReference>
<reference evidence="21" key="1">
    <citation type="submission" date="2016-06" db="EMBL/GenBank/DDBJ databases">
        <authorList>
            <person name="Cuomo C."/>
            <person name="Litvintseva A."/>
            <person name="Heitman J."/>
            <person name="Chen Y."/>
            <person name="Sun S."/>
            <person name="Springer D."/>
            <person name="Dromer F."/>
            <person name="Young S."/>
            <person name="Zeng Q."/>
            <person name="Chapman S."/>
            <person name="Gujja S."/>
            <person name="Saif S."/>
            <person name="Birren B."/>
        </authorList>
    </citation>
    <scope>NUCLEOTIDE SEQUENCE</scope>
    <source>
        <strain evidence="21">CBS 7841</strain>
    </source>
</reference>
<keyword evidence="12 18" id="KW-0067">ATP-binding</keyword>
<dbReference type="Proteomes" id="UP000094043">
    <property type="component" value="Chromosome 3"/>
</dbReference>
<feature type="binding site" evidence="18">
    <location>
        <begin position="665"/>
        <end position="666"/>
    </location>
    <ligand>
        <name>ATP</name>
        <dbReference type="ChEBI" id="CHEBI:30616"/>
    </ligand>
</feature>
<keyword evidence="10" id="KW-0808">Transferase</keyword>
<evidence type="ECO:0000256" key="18">
    <source>
        <dbReference type="HAMAP-Rule" id="MF_03181"/>
    </source>
</evidence>
<dbReference type="NCBIfam" id="TIGR00321">
    <property type="entry name" value="dhys"/>
    <property type="match status" value="1"/>
</dbReference>
<dbReference type="EMBL" id="CP143786">
    <property type="protein sequence ID" value="WVN87281.1"/>
    <property type="molecule type" value="Genomic_DNA"/>
</dbReference>
<dbReference type="InterPro" id="IPR000719">
    <property type="entry name" value="Prot_kinase_dom"/>
</dbReference>
<dbReference type="Gene3D" id="3.40.910.10">
    <property type="entry name" value="Deoxyhypusine synthase"/>
    <property type="match status" value="1"/>
</dbReference>
<protein>
    <recommendedName>
        <fullName evidence="18">PAN2-PAN3 deadenylation complex subunit PAN3</fullName>
    </recommendedName>
    <alternativeName>
        <fullName evidence="18">PAB1P-dependent poly(A)-specific ribonuclease</fullName>
    </alternativeName>
    <alternativeName>
        <fullName evidence="18">Poly(A)-nuclease deadenylation complex subunit 3</fullName>
        <shortName evidence="18">PAN deadenylation complex subunit 3</shortName>
    </alternativeName>
</protein>
<dbReference type="InterPro" id="IPR041332">
    <property type="entry name" value="Pan3_CK"/>
</dbReference>
<dbReference type="FunFam" id="1.20.5.5160:FF:000002">
    <property type="entry name" value="PAN2-PAN3 deadenylation complex subunit PAN3"/>
    <property type="match status" value="1"/>
</dbReference>
<evidence type="ECO:0000256" key="8">
    <source>
        <dbReference type="ARBA" id="ARBA00022490"/>
    </source>
</evidence>
<comment type="domain">
    <text evidence="18">The pseudokinase domain, the coiled-coil (CC), and C-terminal knob domain (CK) form a structural unit (PKC) that forms an extensive high-affinity interaction surface for PAN2.</text>
</comment>
<evidence type="ECO:0000256" key="16">
    <source>
        <dbReference type="ARBA" id="ARBA00023128"/>
    </source>
</evidence>
<keyword evidence="9 18" id="KW-0507">mRNA processing</keyword>
<dbReference type="SUPFAM" id="SSF56112">
    <property type="entry name" value="Protein kinase-like (PK-like)"/>
    <property type="match status" value="1"/>
</dbReference>
<dbReference type="GO" id="GO:0034038">
    <property type="term" value="F:deoxyhypusine synthase activity"/>
    <property type="evidence" value="ECO:0007669"/>
    <property type="project" value="UniProtKB-EC"/>
</dbReference>
<dbReference type="SUPFAM" id="SSF52467">
    <property type="entry name" value="DHS-like NAD/FAD-binding domain"/>
    <property type="match status" value="1"/>
</dbReference>
<reference evidence="21" key="2">
    <citation type="journal article" date="2022" name="Elife">
        <title>Obligate sexual reproduction of a homothallic fungus closely related to the Cryptococcus pathogenic species complex.</title>
        <authorList>
            <person name="Passer A.R."/>
            <person name="Clancey S.A."/>
            <person name="Shea T."/>
            <person name="David-Palma M."/>
            <person name="Averette A.F."/>
            <person name="Boekhout T."/>
            <person name="Porcel B.M."/>
            <person name="Nowrousian M."/>
            <person name="Cuomo C.A."/>
            <person name="Sun S."/>
            <person name="Heitman J."/>
            <person name="Coelho M.A."/>
        </authorList>
    </citation>
    <scope>NUCLEOTIDE SEQUENCE</scope>
    <source>
        <strain evidence="21">CBS 7841</strain>
    </source>
</reference>
<evidence type="ECO:0000256" key="2">
    <source>
        <dbReference type="ARBA" id="ARBA00001911"/>
    </source>
</evidence>
<dbReference type="Pfam" id="PF01916">
    <property type="entry name" value="DS"/>
    <property type="match status" value="1"/>
</dbReference>
<feature type="region of interest" description="Disordered" evidence="19">
    <location>
        <begin position="1"/>
        <end position="22"/>
    </location>
</feature>
<keyword evidence="11 18" id="KW-0547">Nucleotide-binding</keyword>
<sequence>MSLDAHSNVLTPSQGLPENAVDVKGPDFSNPIDLDALLKGYETIGFQATGLARAIQIVEEMRKRRTSIDEPLTLFIGYTSNLMSSGLREILCFLAKNKLVDCFVTTAGGVEEDFVKCLGKTVLGDFHLDGASLRKRGLNRIGNLLVPNSNYCAFEDWVVPILDKMVEEQENDDVRWSPSSIIRRLGKEIDNEESVYYWCYKNDIPVFCPALTDGSLGDMIYFHTYKSSPLQLSIDIVVDIRRLNDMSLKSKKAGMIVLGGGVCKHQIANAMLFRNGADYAVYINTGQEYDGSDSGARPDEAVSWGKIRAGAESVKVYAEATLVFPLVVAATFGKAHWSKCAYSHPPTSPIPSKEKPAAAGGGLSMEHLSAPVFVPKGPIDNVSSQAQTPSTDPTATTWPLMSSTDVPQQQAYSETEPTYAPASHNAQAMPALDPSAIDQTTSAMYLPPRQPLDHHLYTAPLPHITNVHPAHPHSFFVSDDLRRMVQSRQEAIYMGANGGSAPGLPQELGAYHSLVPLPLNQRQGSTPPSRTYGLPSPVYRATSEVDGNVYCLRRIEGFKLVNQAAFGAVDPWRKMRHPNIVGLKEVFTTKGFGDNSLLLVYDYHPLATNITEEHLTLTPPSSSTTPQKKRTIISERTLWSYLVQICNALKAIHSSGLAVRNLDASKILLTGRNRVRLGGLGIYDVLAYDNQTPISAFQQEDLLSLGKLILTLTCDVWQPNVPFALALEHISRQYSSDMKDIVIYLTNIPPIAMGSQAGKSIDEVIKMMGPRILNELDAMQNYTDVLENELGAEVENGRIVRLLTKLGFINERAEFELDPRWSDTGDRYILKLFRDYVFHSISVEGQPVLDLSHVLTCLNKLDAGLDERIMLVSRDDQSCLVVSYKEIKHCIEAAFNELRNAGSLMRVHR</sequence>
<dbReference type="GO" id="GO:0006397">
    <property type="term" value="P:mRNA processing"/>
    <property type="evidence" value="ECO:0007669"/>
    <property type="project" value="UniProtKB-KW"/>
</dbReference>
<evidence type="ECO:0000256" key="14">
    <source>
        <dbReference type="ARBA" id="ARBA00023027"/>
    </source>
</evidence>
<evidence type="ECO:0000256" key="9">
    <source>
        <dbReference type="ARBA" id="ARBA00022664"/>
    </source>
</evidence>
<reference evidence="21" key="3">
    <citation type="submission" date="2024-01" db="EMBL/GenBank/DDBJ databases">
        <authorList>
            <person name="Coelho M.A."/>
            <person name="David-Palma M."/>
            <person name="Shea T."/>
            <person name="Sun S."/>
            <person name="Cuomo C.A."/>
            <person name="Heitman J."/>
        </authorList>
    </citation>
    <scope>NUCLEOTIDE SEQUENCE</scope>
    <source>
        <strain evidence="21">CBS 7841</strain>
    </source>
</reference>
<comment type="function">
    <text evidence="3">Catalyzes the NAD-dependent oxidative cleavage of spermidine and the subsequent transfer of the butylamine moiety of spermidine to the epsilon-amino group of a specific lysine residue of the eIF-5A precursor protein to form the intermediate deoxyhypusine residue.</text>
</comment>
<dbReference type="GO" id="GO:0005739">
    <property type="term" value="C:mitochondrion"/>
    <property type="evidence" value="ECO:0007669"/>
    <property type="project" value="UniProtKB-SubCell"/>
</dbReference>
<dbReference type="Gene3D" id="1.10.287.3700">
    <property type="match status" value="1"/>
</dbReference>
<keyword evidence="22" id="KW-1185">Reference proteome</keyword>
<evidence type="ECO:0000256" key="4">
    <source>
        <dbReference type="ARBA" id="ARBA00004173"/>
    </source>
</evidence>
<name>A0AAJ8JRZ4_9TREE</name>
<comment type="domain">
    <text evidence="18">The N-terminal zinc finger binds to poly(A) RNA.</text>
</comment>
<feature type="compositionally biased region" description="Polar residues" evidence="19">
    <location>
        <begin position="381"/>
        <end position="401"/>
    </location>
</feature>
<comment type="subunit">
    <text evidence="18">Homodimer. Forms a heterotrimer with a catalytic subunit PAN2 to form the poly(A)-nuclease (PAN) deadenylation complex. Interacts (via PAM-2 motif) with poly(A)-binding protein PAB1 (via PABC domain), conferring substrate specificity of the enzyme complex.</text>
</comment>
<dbReference type="InterPro" id="IPR029035">
    <property type="entry name" value="DHS-like_NAD/FAD-binding_dom"/>
</dbReference>
<dbReference type="Pfam" id="PF00069">
    <property type="entry name" value="Pkinase"/>
    <property type="match status" value="1"/>
</dbReference>
<evidence type="ECO:0000313" key="22">
    <source>
        <dbReference type="Proteomes" id="UP000094043"/>
    </source>
</evidence>
<gene>
    <name evidence="18" type="primary">PAN3</name>
    <name evidence="21" type="ORF">L203_102459</name>
</gene>
<evidence type="ECO:0000256" key="6">
    <source>
        <dbReference type="ARBA" id="ARBA00005041"/>
    </source>
</evidence>
<keyword evidence="17" id="KW-0386">Hypusine biosynthesis</keyword>
<keyword evidence="14" id="KW-0520">NAD</keyword>
<comment type="similarity">
    <text evidence="18">Belongs to the protein kinase superfamily. PAN3 family.</text>
</comment>
<dbReference type="GO" id="GO:0000289">
    <property type="term" value="P:nuclear-transcribed mRNA poly(A) tail shortening"/>
    <property type="evidence" value="ECO:0007669"/>
    <property type="project" value="UniProtKB-UniRule"/>
</dbReference>
<comment type="similarity">
    <text evidence="7">Belongs to the deoxyhypusine synthase family.</text>
</comment>
<evidence type="ECO:0000256" key="11">
    <source>
        <dbReference type="ARBA" id="ARBA00022741"/>
    </source>
</evidence>
<comment type="caution">
    <text evidence="18">Lacks conserved residue(s) required for the propagation of feature annotation.</text>
</comment>
<dbReference type="GO" id="GO:0005524">
    <property type="term" value="F:ATP binding"/>
    <property type="evidence" value="ECO:0007669"/>
    <property type="project" value="UniProtKB-UniRule"/>
</dbReference>
<feature type="coiled-coil region" evidence="18">
    <location>
        <begin position="770"/>
        <end position="808"/>
    </location>
</feature>
<proteinExistence type="inferred from homology"/>
<feature type="region of interest" description="Disordered" evidence="19">
    <location>
        <begin position="377"/>
        <end position="401"/>
    </location>
</feature>
<dbReference type="GO" id="GO:0008143">
    <property type="term" value="F:poly(A) binding"/>
    <property type="evidence" value="ECO:0007669"/>
    <property type="project" value="TreeGrafter"/>
</dbReference>
<keyword evidence="15 18" id="KW-0175">Coiled coil</keyword>
<evidence type="ECO:0000256" key="13">
    <source>
        <dbReference type="ARBA" id="ARBA00022946"/>
    </source>
</evidence>
<dbReference type="Pfam" id="PF18101">
    <property type="entry name" value="Pan3_CK"/>
    <property type="match status" value="1"/>
</dbReference>
<dbReference type="GO" id="GO:0000932">
    <property type="term" value="C:P-body"/>
    <property type="evidence" value="ECO:0007669"/>
    <property type="project" value="TreeGrafter"/>
</dbReference>
<feature type="domain" description="Protein kinase" evidence="20">
    <location>
        <begin position="524"/>
        <end position="809"/>
    </location>
</feature>
<evidence type="ECO:0000256" key="17">
    <source>
        <dbReference type="ARBA" id="ARBA00023256"/>
    </source>
</evidence>
<comment type="pathway">
    <text evidence="6">Protein modification; eIF5A hypusination.</text>
</comment>
<dbReference type="PANTHER" id="PTHR12272">
    <property type="entry name" value="DEADENYLATION COMPLEX SUBUNIT PAN3"/>
    <property type="match status" value="1"/>
</dbReference>
<dbReference type="AlphaFoldDB" id="A0AAJ8JRZ4"/>
<organism evidence="21 22">
    <name type="scientific">Cryptococcus depauperatus CBS 7841</name>
    <dbReference type="NCBI Taxonomy" id="1295531"/>
    <lineage>
        <taxon>Eukaryota</taxon>
        <taxon>Fungi</taxon>
        <taxon>Dikarya</taxon>
        <taxon>Basidiomycota</taxon>
        <taxon>Agaricomycotina</taxon>
        <taxon>Tremellomycetes</taxon>
        <taxon>Tremellales</taxon>
        <taxon>Cryptococcaceae</taxon>
        <taxon>Cryptococcus</taxon>
    </lineage>
</organism>
<dbReference type="GO" id="GO:0004672">
    <property type="term" value="F:protein kinase activity"/>
    <property type="evidence" value="ECO:0007669"/>
    <property type="project" value="InterPro"/>
</dbReference>
<feature type="binding site" evidence="18">
    <location>
        <position position="553"/>
    </location>
    <ligand>
        <name>ATP</name>
        <dbReference type="ChEBI" id="CHEBI:30616"/>
    </ligand>
</feature>
<comment type="catalytic activity">
    <reaction evidence="1">
        <text>[eIF5A protein]-L-lysine + spermidine = [eIF5A protein]-deoxyhypusine + propane-1,3-diamine</text>
        <dbReference type="Rhea" id="RHEA:33299"/>
        <dbReference type="Rhea" id="RHEA-COMP:10143"/>
        <dbReference type="Rhea" id="RHEA-COMP:10144"/>
        <dbReference type="ChEBI" id="CHEBI:29969"/>
        <dbReference type="ChEBI" id="CHEBI:57484"/>
        <dbReference type="ChEBI" id="CHEBI:57834"/>
        <dbReference type="ChEBI" id="CHEBI:82657"/>
        <dbReference type="EC" id="2.5.1.46"/>
    </reaction>
</comment>
<dbReference type="HAMAP" id="MF_03181">
    <property type="entry name" value="PAN3"/>
    <property type="match status" value="1"/>
</dbReference>
<evidence type="ECO:0000256" key="7">
    <source>
        <dbReference type="ARBA" id="ARBA00009892"/>
    </source>
</evidence>
<evidence type="ECO:0000256" key="19">
    <source>
        <dbReference type="SAM" id="MobiDB-lite"/>
    </source>
</evidence>
<dbReference type="InterPro" id="IPR002773">
    <property type="entry name" value="Deoxyhypusine_synthase"/>
</dbReference>
<evidence type="ECO:0000256" key="15">
    <source>
        <dbReference type="ARBA" id="ARBA00023054"/>
    </source>
</evidence>
<keyword evidence="13" id="KW-0809">Transit peptide</keyword>
<dbReference type="Gene3D" id="1.10.510.10">
    <property type="entry name" value="Transferase(Phosphotransferase) domain 1"/>
    <property type="match status" value="1"/>
</dbReference>
<evidence type="ECO:0000256" key="5">
    <source>
        <dbReference type="ARBA" id="ARBA00004496"/>
    </source>
</evidence>
<evidence type="ECO:0000259" key="20">
    <source>
        <dbReference type="PROSITE" id="PS50011"/>
    </source>
</evidence>
<dbReference type="PANTHER" id="PTHR12272:SF11">
    <property type="entry name" value="PAN2-PAN3 DEADENYLATION COMPLEX SUBUNIT PAN3"/>
    <property type="match status" value="1"/>
</dbReference>
<comment type="cofactor">
    <cofactor evidence="2">
        <name>NAD(+)</name>
        <dbReference type="ChEBI" id="CHEBI:57540"/>
    </cofactor>
</comment>
<dbReference type="InterPro" id="IPR030844">
    <property type="entry name" value="PAN3"/>
</dbReference>